<reference evidence="1 2" key="1">
    <citation type="submission" date="2024-01" db="EMBL/GenBank/DDBJ databases">
        <title>The genomes of 5 underutilized Papilionoideae crops provide insights into root nodulation and disease resistanc.</title>
        <authorList>
            <person name="Jiang F."/>
        </authorList>
    </citation>
    <scope>NUCLEOTIDE SEQUENCE [LARGE SCALE GENOMIC DNA]</scope>
    <source>
        <strain evidence="1">JINMINGXINNONG_FW02</strain>
        <tissue evidence="1">Leaves</tissue>
    </source>
</reference>
<gene>
    <name evidence="1" type="ORF">VNO80_05936</name>
</gene>
<dbReference type="Proteomes" id="UP001374584">
    <property type="component" value="Unassembled WGS sequence"/>
</dbReference>
<proteinExistence type="predicted"/>
<sequence>MFTDVFFAGIGSPIRMEAKRRRVLDNREKNDVFEALFKTKASDFQVEKVDKVELKVESSDELDHPAYFKKVDKVEVKVESSDELDHPAYFKKVDKVEVKVESSDELDHPAYFKKVDKVEVKVESSDELDKQG</sequence>
<dbReference type="AlphaFoldDB" id="A0AAN9NG08"/>
<organism evidence="1 2">
    <name type="scientific">Phaseolus coccineus</name>
    <name type="common">Scarlet runner bean</name>
    <name type="synonym">Phaseolus multiflorus</name>
    <dbReference type="NCBI Taxonomy" id="3886"/>
    <lineage>
        <taxon>Eukaryota</taxon>
        <taxon>Viridiplantae</taxon>
        <taxon>Streptophyta</taxon>
        <taxon>Embryophyta</taxon>
        <taxon>Tracheophyta</taxon>
        <taxon>Spermatophyta</taxon>
        <taxon>Magnoliopsida</taxon>
        <taxon>eudicotyledons</taxon>
        <taxon>Gunneridae</taxon>
        <taxon>Pentapetalae</taxon>
        <taxon>rosids</taxon>
        <taxon>fabids</taxon>
        <taxon>Fabales</taxon>
        <taxon>Fabaceae</taxon>
        <taxon>Papilionoideae</taxon>
        <taxon>50 kb inversion clade</taxon>
        <taxon>NPAAA clade</taxon>
        <taxon>indigoferoid/millettioid clade</taxon>
        <taxon>Phaseoleae</taxon>
        <taxon>Phaseolus</taxon>
    </lineage>
</organism>
<accession>A0AAN9NG08</accession>
<name>A0AAN9NG08_PHACN</name>
<comment type="caution">
    <text evidence="1">The sequence shown here is derived from an EMBL/GenBank/DDBJ whole genome shotgun (WGS) entry which is preliminary data.</text>
</comment>
<evidence type="ECO:0000313" key="2">
    <source>
        <dbReference type="Proteomes" id="UP001374584"/>
    </source>
</evidence>
<protein>
    <submittedName>
        <fullName evidence="1">Uncharacterized protein</fullName>
    </submittedName>
</protein>
<evidence type="ECO:0000313" key="1">
    <source>
        <dbReference type="EMBL" id="KAK7372554.1"/>
    </source>
</evidence>
<dbReference type="EMBL" id="JAYMYR010000003">
    <property type="protein sequence ID" value="KAK7372554.1"/>
    <property type="molecule type" value="Genomic_DNA"/>
</dbReference>
<keyword evidence="2" id="KW-1185">Reference proteome</keyword>